<evidence type="ECO:0000313" key="3">
    <source>
        <dbReference type="Proteomes" id="UP000594638"/>
    </source>
</evidence>
<dbReference type="AlphaFoldDB" id="A0A8S0S8Y7"/>
<sequence>MEGFAQQAETIQKGMANIVMNGFKPKSIPVYKEFVTEFAVCDQWFSSISTLTQPNRLFIHSSSSYGAMANDTKCLFKGTHRRPFLNQLKKMVSLLGFIISYTSFNSLLQ</sequence>
<accession>A0A8S0S8Y7</accession>
<comment type="caution">
    <text evidence="2">The sequence shown here is derived from an EMBL/GenBank/DDBJ whole genome shotgun (WGS) entry which is preliminary data.</text>
</comment>
<dbReference type="Pfam" id="PF04185">
    <property type="entry name" value="Phosphoesterase"/>
    <property type="match status" value="1"/>
</dbReference>
<dbReference type="OrthoDB" id="5135119at2759"/>
<name>A0A8S0S8Y7_OLEEU</name>
<dbReference type="EMBL" id="CACTIH010004070">
    <property type="protein sequence ID" value="CAA2989219.1"/>
    <property type="molecule type" value="Genomic_DNA"/>
</dbReference>
<dbReference type="Gene3D" id="3.40.720.10">
    <property type="entry name" value="Alkaline Phosphatase, subunit A"/>
    <property type="match status" value="1"/>
</dbReference>
<dbReference type="InterPro" id="IPR017850">
    <property type="entry name" value="Alkaline_phosphatase_core_sf"/>
</dbReference>
<dbReference type="InterPro" id="IPR007312">
    <property type="entry name" value="Phosphoesterase"/>
</dbReference>
<gene>
    <name evidence="2" type="ORF">OLEA9_A070785</name>
</gene>
<evidence type="ECO:0000313" key="2">
    <source>
        <dbReference type="EMBL" id="CAA2989219.1"/>
    </source>
</evidence>
<reference evidence="2 3" key="1">
    <citation type="submission" date="2019-12" db="EMBL/GenBank/DDBJ databases">
        <authorList>
            <person name="Alioto T."/>
            <person name="Alioto T."/>
            <person name="Gomez Garrido J."/>
        </authorList>
    </citation>
    <scope>NUCLEOTIDE SEQUENCE [LARGE SCALE GENOMIC DNA]</scope>
</reference>
<dbReference type="PANTHER" id="PTHR31956">
    <property type="entry name" value="NON-SPECIFIC PHOSPHOLIPASE C4-RELATED"/>
    <property type="match status" value="1"/>
</dbReference>
<proteinExistence type="predicted"/>
<organism evidence="2 3">
    <name type="scientific">Olea europaea subsp. europaea</name>
    <dbReference type="NCBI Taxonomy" id="158383"/>
    <lineage>
        <taxon>Eukaryota</taxon>
        <taxon>Viridiplantae</taxon>
        <taxon>Streptophyta</taxon>
        <taxon>Embryophyta</taxon>
        <taxon>Tracheophyta</taxon>
        <taxon>Spermatophyta</taxon>
        <taxon>Magnoliopsida</taxon>
        <taxon>eudicotyledons</taxon>
        <taxon>Gunneridae</taxon>
        <taxon>Pentapetalae</taxon>
        <taxon>asterids</taxon>
        <taxon>lamiids</taxon>
        <taxon>Lamiales</taxon>
        <taxon>Oleaceae</taxon>
        <taxon>Oleeae</taxon>
        <taxon>Olea</taxon>
    </lineage>
</organism>
<protein>
    <submittedName>
        <fullName evidence="2">Non-specific phospholipase C3-like</fullName>
    </submittedName>
</protein>
<dbReference type="GO" id="GO:0016788">
    <property type="term" value="F:hydrolase activity, acting on ester bonds"/>
    <property type="evidence" value="ECO:0007669"/>
    <property type="project" value="InterPro"/>
</dbReference>
<dbReference type="GO" id="GO:0009395">
    <property type="term" value="P:phospholipid catabolic process"/>
    <property type="evidence" value="ECO:0007669"/>
    <property type="project" value="TreeGrafter"/>
</dbReference>
<feature type="non-terminal residue" evidence="2">
    <location>
        <position position="109"/>
    </location>
</feature>
<dbReference type="Proteomes" id="UP000594638">
    <property type="component" value="Unassembled WGS sequence"/>
</dbReference>
<keyword evidence="3" id="KW-1185">Reference proteome</keyword>
<dbReference type="PANTHER" id="PTHR31956:SF28">
    <property type="entry name" value="NON-SPECIFIC PHOSPHOLIPASE C4-RELATED"/>
    <property type="match status" value="1"/>
</dbReference>
<dbReference type="Gramene" id="OE9A070785T1">
    <property type="protein sequence ID" value="OE9A070785C1"/>
    <property type="gene ID" value="OE9A070785"/>
</dbReference>
<keyword evidence="1" id="KW-0378">Hydrolase</keyword>
<evidence type="ECO:0000256" key="1">
    <source>
        <dbReference type="ARBA" id="ARBA00022801"/>
    </source>
</evidence>